<sequence length="126" mass="13830">MIGGGMLSISRLVEPEPIPAAPESESRRHLPKPETTPDGAIAQLGERLHGMQEVSGSIPLSSTKLHAKRCCWDLPARLCSPPAQSHLISGRLQCFPRKATRARESVQRVAMPIETREAWNQCGAIW</sequence>
<dbReference type="AlphaFoldDB" id="A0A212LJQ3"/>
<name>A0A212LJQ3_9HYPH</name>
<organism evidence="2">
    <name type="scientific">uncultured Pleomorphomonas sp</name>
    <dbReference type="NCBI Taxonomy" id="442121"/>
    <lineage>
        <taxon>Bacteria</taxon>
        <taxon>Pseudomonadati</taxon>
        <taxon>Pseudomonadota</taxon>
        <taxon>Alphaproteobacteria</taxon>
        <taxon>Hyphomicrobiales</taxon>
        <taxon>Pleomorphomonadaceae</taxon>
        <taxon>Pleomorphomonas</taxon>
        <taxon>environmental samples</taxon>
    </lineage>
</organism>
<reference evidence="2" key="1">
    <citation type="submission" date="2016-08" db="EMBL/GenBank/DDBJ databases">
        <authorList>
            <person name="Seilhamer J.J."/>
        </authorList>
    </citation>
    <scope>NUCLEOTIDE SEQUENCE</scope>
    <source>
        <strain evidence="2">86</strain>
    </source>
</reference>
<feature type="region of interest" description="Disordered" evidence="1">
    <location>
        <begin position="9"/>
        <end position="39"/>
    </location>
</feature>
<evidence type="ECO:0000313" key="2">
    <source>
        <dbReference type="EMBL" id="SCM77781.1"/>
    </source>
</evidence>
<evidence type="ECO:0000256" key="1">
    <source>
        <dbReference type="SAM" id="MobiDB-lite"/>
    </source>
</evidence>
<dbReference type="AntiFam" id="ANF00010">
    <property type="entry name" value="tRNA translation"/>
</dbReference>
<protein>
    <submittedName>
        <fullName evidence="2">Uncharacterized protein</fullName>
    </submittedName>
</protein>
<gene>
    <name evidence="2" type="ORF">KL86PLE_60096</name>
</gene>
<proteinExistence type="predicted"/>
<dbReference type="EMBL" id="FMJD01000010">
    <property type="protein sequence ID" value="SCM77781.1"/>
    <property type="molecule type" value="Genomic_DNA"/>
</dbReference>
<accession>A0A212LJQ3</accession>